<evidence type="ECO:0000313" key="7">
    <source>
        <dbReference type="Proteomes" id="UP001595829"/>
    </source>
</evidence>
<dbReference type="NCBIfam" id="TIGR01451">
    <property type="entry name" value="B_ant_repeat"/>
    <property type="match status" value="1"/>
</dbReference>
<dbReference type="InterPro" id="IPR000408">
    <property type="entry name" value="Reg_chr_condens"/>
</dbReference>
<dbReference type="InterPro" id="IPR051210">
    <property type="entry name" value="Ub_ligase/GEF_domain"/>
</dbReference>
<sequence>MRSVWGDRSRRRRVLAAGVAALLWGGAAPWTSPSAQAAEGRPGNPGSAFSWGTNRQGQLGDGGNAIRRSTTPVRVCGAAPCTSPLDRVVAVAAGGEHSLALRADGTVWAWGINFGGKLGDGTTIERSSPVQVCAVGETAPCDTFLTGVTAVAAGGSFSLALRADGTVVSWGSNLNGELGDNTTSEFRSVPSPVCDTGATDCAADPLTGVSRLAAGEAHSLALMSSGLIASWGNNGLGQLGDGASGTQRNRPGLVVGPENAIDIAAGASHSLAVLSDGTARAWGSNSNGQLGDGTTTGRTLPVAVCAVGATDCAANPLTGVSSIDAGFSHSLAVLSDRTVRSWGGNFAGQLGDGTSGNQRTTPVHVCAVGATDCTANPLTGVTSVTGGVGHSLAVASGLARAWGSNFEGQLGDGTTTNRSTPVKVCAFGLSSPCGASLSGVTAIAAGPSHSVAVAAPRADVSIALSATPATVAPGGTLTYTVTVRNNGPDNAEDVEFDDTLPPNAEFVSANPSRGSCVVPPVGSSDTVTCRIGTMGANGQATARIVVTVRAAAGGTVTNTATVSSTTPDPKTVNNTATLQTPVG</sequence>
<feature type="chain" id="PRO_5046163780" description="DUF11 domain-containing protein" evidence="3">
    <location>
        <begin position="38"/>
        <end position="583"/>
    </location>
</feature>
<dbReference type="PANTHER" id="PTHR22870">
    <property type="entry name" value="REGULATOR OF CHROMOSOME CONDENSATION"/>
    <property type="match status" value="1"/>
</dbReference>
<dbReference type="InterPro" id="IPR058923">
    <property type="entry name" value="RCC1-like_dom"/>
</dbReference>
<dbReference type="RefSeq" id="WP_345686079.1">
    <property type="nucleotide sequence ID" value="NZ_BAABIT010000001.1"/>
</dbReference>
<dbReference type="Pfam" id="PF25390">
    <property type="entry name" value="WD40_RLD"/>
    <property type="match status" value="1"/>
</dbReference>
<evidence type="ECO:0008006" key="8">
    <source>
        <dbReference type="Google" id="ProtNLM"/>
    </source>
</evidence>
<keyword evidence="3" id="KW-0732">Signal</keyword>
<dbReference type="Pfam" id="PF01345">
    <property type="entry name" value="DUF11"/>
    <property type="match status" value="1"/>
</dbReference>
<dbReference type="PROSITE" id="PS51318">
    <property type="entry name" value="TAT"/>
    <property type="match status" value="1"/>
</dbReference>
<dbReference type="PANTHER" id="PTHR22870:SF408">
    <property type="entry name" value="OS09G0560450 PROTEIN"/>
    <property type="match status" value="1"/>
</dbReference>
<evidence type="ECO:0000256" key="2">
    <source>
        <dbReference type="SAM" id="MobiDB-lite"/>
    </source>
</evidence>
<evidence type="ECO:0000313" key="6">
    <source>
        <dbReference type="EMBL" id="MFC5024106.1"/>
    </source>
</evidence>
<dbReference type="InterPro" id="IPR047589">
    <property type="entry name" value="DUF11_rpt"/>
</dbReference>
<dbReference type="SUPFAM" id="SSF50985">
    <property type="entry name" value="RCC1/BLIP-II"/>
    <property type="match status" value="2"/>
</dbReference>
<organism evidence="6 7">
    <name type="scientific">Streptomyces coeruleoprunus</name>
    <dbReference type="NCBI Taxonomy" id="285563"/>
    <lineage>
        <taxon>Bacteria</taxon>
        <taxon>Bacillati</taxon>
        <taxon>Actinomycetota</taxon>
        <taxon>Actinomycetes</taxon>
        <taxon>Kitasatosporales</taxon>
        <taxon>Streptomycetaceae</taxon>
        <taxon>Streptomyces</taxon>
    </lineage>
</organism>
<dbReference type="EMBL" id="JBHSJD010000014">
    <property type="protein sequence ID" value="MFC5024106.1"/>
    <property type="molecule type" value="Genomic_DNA"/>
</dbReference>
<feature type="domain" description="DUF11" evidence="4">
    <location>
        <begin position="459"/>
        <end position="578"/>
    </location>
</feature>
<reference evidence="7" key="1">
    <citation type="journal article" date="2019" name="Int. J. Syst. Evol. Microbiol.">
        <title>The Global Catalogue of Microorganisms (GCM) 10K type strain sequencing project: providing services to taxonomists for standard genome sequencing and annotation.</title>
        <authorList>
            <consortium name="The Broad Institute Genomics Platform"/>
            <consortium name="The Broad Institute Genome Sequencing Center for Infectious Disease"/>
            <person name="Wu L."/>
            <person name="Ma J."/>
        </authorList>
    </citation>
    <scope>NUCLEOTIDE SEQUENCE [LARGE SCALE GENOMIC DNA]</scope>
    <source>
        <strain evidence="7">CGMCC 4.1648</strain>
    </source>
</reference>
<dbReference type="InterPro" id="IPR009091">
    <property type="entry name" value="RCC1/BLIP-II"/>
</dbReference>
<name>A0ABV9XFC0_9ACTN</name>
<keyword evidence="7" id="KW-1185">Reference proteome</keyword>
<feature type="domain" description="RCC1-like" evidence="5">
    <location>
        <begin position="48"/>
        <end position="452"/>
    </location>
</feature>
<dbReference type="Proteomes" id="UP001595829">
    <property type="component" value="Unassembled WGS sequence"/>
</dbReference>
<feature type="region of interest" description="Disordered" evidence="2">
    <location>
        <begin position="33"/>
        <end position="66"/>
    </location>
</feature>
<dbReference type="PROSITE" id="PS50012">
    <property type="entry name" value="RCC1_3"/>
    <property type="match status" value="7"/>
</dbReference>
<accession>A0ABV9XFC0</accession>
<feature type="signal peptide" evidence="3">
    <location>
        <begin position="1"/>
        <end position="37"/>
    </location>
</feature>
<dbReference type="PROSITE" id="PS00626">
    <property type="entry name" value="RCC1_2"/>
    <property type="match status" value="2"/>
</dbReference>
<keyword evidence="1" id="KW-0677">Repeat</keyword>
<dbReference type="InterPro" id="IPR006311">
    <property type="entry name" value="TAT_signal"/>
</dbReference>
<dbReference type="Gene3D" id="2.60.40.1170">
    <property type="entry name" value="Mu homology domain, subdomain B"/>
    <property type="match status" value="1"/>
</dbReference>
<evidence type="ECO:0000256" key="1">
    <source>
        <dbReference type="ARBA" id="ARBA00022737"/>
    </source>
</evidence>
<gene>
    <name evidence="6" type="ORF">ACFPM3_18430</name>
</gene>
<evidence type="ECO:0000259" key="5">
    <source>
        <dbReference type="Pfam" id="PF25390"/>
    </source>
</evidence>
<dbReference type="InterPro" id="IPR001434">
    <property type="entry name" value="OmcB-like_DUF11"/>
</dbReference>
<dbReference type="Gene3D" id="2.130.10.30">
    <property type="entry name" value="Regulator of chromosome condensation 1/beta-lactamase-inhibitor protein II"/>
    <property type="match status" value="3"/>
</dbReference>
<feature type="compositionally biased region" description="Polar residues" evidence="2">
    <location>
        <begin position="567"/>
        <end position="583"/>
    </location>
</feature>
<comment type="caution">
    <text evidence="6">The sequence shown here is derived from an EMBL/GenBank/DDBJ whole genome shotgun (WGS) entry which is preliminary data.</text>
</comment>
<dbReference type="PRINTS" id="PR00633">
    <property type="entry name" value="RCCNDNSATION"/>
</dbReference>
<evidence type="ECO:0000259" key="4">
    <source>
        <dbReference type="Pfam" id="PF01345"/>
    </source>
</evidence>
<protein>
    <recommendedName>
        <fullName evidence="8">DUF11 domain-containing protein</fullName>
    </recommendedName>
</protein>
<evidence type="ECO:0000256" key="3">
    <source>
        <dbReference type="SAM" id="SignalP"/>
    </source>
</evidence>
<feature type="region of interest" description="Disordered" evidence="2">
    <location>
        <begin position="560"/>
        <end position="583"/>
    </location>
</feature>
<proteinExistence type="predicted"/>